<dbReference type="EMBL" id="CP002770">
    <property type="protein sequence ID" value="AEG14189.1"/>
    <property type="molecule type" value="Genomic_DNA"/>
</dbReference>
<dbReference type="RefSeq" id="WP_013821704.1">
    <property type="nucleotide sequence ID" value="NC_015573.1"/>
</dbReference>
<evidence type="ECO:0000313" key="3">
    <source>
        <dbReference type="EMBL" id="AEG14189.1"/>
    </source>
</evidence>
<dbReference type="Pfam" id="PF13289">
    <property type="entry name" value="SIR2_2"/>
    <property type="match status" value="1"/>
</dbReference>
<feature type="transmembrane region" description="Helical" evidence="2">
    <location>
        <begin position="100"/>
        <end position="120"/>
    </location>
</feature>
<keyword evidence="2" id="KW-1133">Transmembrane helix</keyword>
<accession>A0AAU8P7V8</accession>
<feature type="compositionally biased region" description="Basic and acidic residues" evidence="1">
    <location>
        <begin position="1"/>
        <end position="15"/>
    </location>
</feature>
<keyword evidence="2" id="KW-0472">Membrane</keyword>
<proteinExistence type="predicted"/>
<feature type="region of interest" description="Disordered" evidence="1">
    <location>
        <begin position="1"/>
        <end position="26"/>
    </location>
</feature>
<evidence type="ECO:0000256" key="1">
    <source>
        <dbReference type="SAM" id="MobiDB-lite"/>
    </source>
</evidence>
<gene>
    <name evidence="3" type="ordered locus">Desku_0573</name>
</gene>
<dbReference type="AlphaFoldDB" id="A0AAU8P7V8"/>
<keyword evidence="2" id="KW-0812">Transmembrane</keyword>
<dbReference type="SUPFAM" id="SSF52467">
    <property type="entry name" value="DHS-like NAD/FAD-binding domain"/>
    <property type="match status" value="1"/>
</dbReference>
<protein>
    <recommendedName>
        <fullName evidence="5">SIR2-like domain-containing protein</fullName>
    </recommendedName>
</protein>
<dbReference type="KEGG" id="dku:Desku_0573"/>
<evidence type="ECO:0008006" key="5">
    <source>
        <dbReference type="Google" id="ProtNLM"/>
    </source>
</evidence>
<dbReference type="InterPro" id="IPR029035">
    <property type="entry name" value="DHS-like_NAD/FAD-binding_dom"/>
</dbReference>
<reference evidence="4" key="1">
    <citation type="submission" date="2011-05" db="EMBL/GenBank/DDBJ databases">
        <title>Complete sequence of Desulfotomaculum kuznetsovii DSM 6115.</title>
        <authorList>
            <person name="Lucas S."/>
            <person name="Han J."/>
            <person name="Lapidus A."/>
            <person name="Cheng J.-F."/>
            <person name="Goodwin L."/>
            <person name="Pitluck S."/>
            <person name="Peters L."/>
            <person name="Mikhailova N."/>
            <person name="Lu M."/>
            <person name="Saunders E."/>
            <person name="Han C."/>
            <person name="Tapia R."/>
            <person name="Land M."/>
            <person name="Hauser L."/>
            <person name="Kyrpides N."/>
            <person name="Ivanova N."/>
            <person name="Pagani I."/>
            <person name="Nazina T."/>
            <person name="Ivanova A."/>
            <person name="Parshina S."/>
            <person name="Kuever J."/>
            <person name="Muyzer G."/>
            <person name="Plugge C."/>
            <person name="Stams A."/>
            <person name="Woyke T."/>
        </authorList>
    </citation>
    <scope>NUCLEOTIDE SEQUENCE [LARGE SCALE GENOMIC DNA]</scope>
    <source>
        <strain evidence="4">DSM 6115 / VKM B-1805 / 17</strain>
    </source>
</reference>
<evidence type="ECO:0000313" key="4">
    <source>
        <dbReference type="Proteomes" id="UP000009229"/>
    </source>
</evidence>
<organism evidence="3 4">
    <name type="scientific">Desulfofundulus kuznetsovii (strain DSM 6115 / VKM B-1805 / 17)</name>
    <name type="common">Desulfotomaculum kuznetsovii</name>
    <dbReference type="NCBI Taxonomy" id="760568"/>
    <lineage>
        <taxon>Bacteria</taxon>
        <taxon>Bacillati</taxon>
        <taxon>Bacillota</taxon>
        <taxon>Clostridia</taxon>
        <taxon>Eubacteriales</taxon>
        <taxon>Peptococcaceae</taxon>
        <taxon>Desulfofundulus</taxon>
    </lineage>
</organism>
<keyword evidence="4" id="KW-1185">Reference proteome</keyword>
<dbReference type="Proteomes" id="UP000009229">
    <property type="component" value="Chromosome"/>
</dbReference>
<sequence>MDTEKSDKLVEETPHDPFPQLEGKSQDPWFNLQFDLQSSTEMPGITQIPPGIWNPNILYRGSENWLSRFAKDNEDEQKSNIRQEVLALFARWLKMQNVRILIGAGASFYVTGFIGSGLFGRVRKLLEGRSSELTLKAILAHASAPDKVGCHFEKFLSQLTAWRSLSEASQWPIDQMILDIPLKGIRGRQLRITKLSELLLDLERAITVVCNVDLPSSRFSAPDDRYHEWNITPHEALIAKLSARDPQQGRTKIFTTNYDTLIEQAMDRLGVMYCDGFSGTVARRFNPAAYDLDLYYPGEVTEGRVRRFDKVLHLYKLHGSINWRRSKFGTAGNPYGIVFDNRPLPREVDLLHGKSKNPASPDLERVLDKGEGLAILPTSGKYGETLAMPFSHMFRAFSQALREPQTVLMIIGYSGWDDHINQLIEDALTNPSFTCVIIDPNPSSWARRLCRADACGRVYCLGGHWGTFEFFALHVLPDLEVLRTELAIAQTLRDLQKSQNNKIWLKLQEGGGDGA</sequence>
<evidence type="ECO:0000256" key="2">
    <source>
        <dbReference type="SAM" id="Phobius"/>
    </source>
</evidence>
<name>A0AAU8P7V8_DESK7</name>